<gene>
    <name evidence="1" type="ORF">Fuma_00416</name>
</gene>
<name>A0A1P8W9V4_9PLAN</name>
<dbReference type="AlphaFoldDB" id="A0A1P8W9V4"/>
<protein>
    <submittedName>
        <fullName evidence="1">Uncharacterized protein</fullName>
    </submittedName>
</protein>
<organism evidence="1 2">
    <name type="scientific">Fuerstiella marisgermanici</name>
    <dbReference type="NCBI Taxonomy" id="1891926"/>
    <lineage>
        <taxon>Bacteria</taxon>
        <taxon>Pseudomonadati</taxon>
        <taxon>Planctomycetota</taxon>
        <taxon>Planctomycetia</taxon>
        <taxon>Planctomycetales</taxon>
        <taxon>Planctomycetaceae</taxon>
        <taxon>Fuerstiella</taxon>
    </lineage>
</organism>
<keyword evidence="2" id="KW-1185">Reference proteome</keyword>
<dbReference type="EMBL" id="CP017641">
    <property type="protein sequence ID" value="APZ90832.1"/>
    <property type="molecule type" value="Genomic_DNA"/>
</dbReference>
<sequence length="74" mass="7908">MESGSTENLTRCGSENAILPTIGDKRHCPGHVETSLGASTPCCAVDFARNPELRSNRRNSGESLYDAGRILTGE</sequence>
<dbReference type="Proteomes" id="UP000187735">
    <property type="component" value="Chromosome"/>
</dbReference>
<evidence type="ECO:0000313" key="2">
    <source>
        <dbReference type="Proteomes" id="UP000187735"/>
    </source>
</evidence>
<dbReference type="KEGG" id="fmr:Fuma_00416"/>
<reference evidence="1 2" key="1">
    <citation type="journal article" date="2016" name="Front. Microbiol.">
        <title>Fuerstia marisgermanicae gen. nov., sp. nov., an Unusual Member of the Phylum Planctomycetes from the German Wadden Sea.</title>
        <authorList>
            <person name="Kohn T."/>
            <person name="Heuer A."/>
            <person name="Jogler M."/>
            <person name="Vollmers J."/>
            <person name="Boedeker C."/>
            <person name="Bunk B."/>
            <person name="Rast P."/>
            <person name="Borchert D."/>
            <person name="Glockner I."/>
            <person name="Freese H.M."/>
            <person name="Klenk H.P."/>
            <person name="Overmann J."/>
            <person name="Kaster A.K."/>
            <person name="Rohde M."/>
            <person name="Wiegand S."/>
            <person name="Jogler C."/>
        </authorList>
    </citation>
    <scope>NUCLEOTIDE SEQUENCE [LARGE SCALE GENOMIC DNA]</scope>
    <source>
        <strain evidence="1 2">NH11</strain>
    </source>
</reference>
<accession>A0A1P8W9V4</accession>
<proteinExistence type="predicted"/>
<dbReference type="STRING" id="1891926.Fuma_00416"/>
<evidence type="ECO:0000313" key="1">
    <source>
        <dbReference type="EMBL" id="APZ90832.1"/>
    </source>
</evidence>